<feature type="transmembrane region" description="Helical" evidence="7">
    <location>
        <begin position="12"/>
        <end position="33"/>
    </location>
</feature>
<reference evidence="9 10" key="1">
    <citation type="submission" date="2023-08" db="EMBL/GenBank/DDBJ databases">
        <title>A Necator americanus chromosomal reference genome.</title>
        <authorList>
            <person name="Ilik V."/>
            <person name="Petrzelkova K.J."/>
            <person name="Pardy F."/>
            <person name="Fuh T."/>
            <person name="Niatou-Singa F.S."/>
            <person name="Gouil Q."/>
            <person name="Baker L."/>
            <person name="Ritchie M.E."/>
            <person name="Jex A.R."/>
            <person name="Gazzola D."/>
            <person name="Li H."/>
            <person name="Toshio Fujiwara R."/>
            <person name="Zhan B."/>
            <person name="Aroian R.V."/>
            <person name="Pafco B."/>
            <person name="Schwarz E.M."/>
        </authorList>
    </citation>
    <scope>NUCLEOTIDE SEQUENCE [LARGE SCALE GENOMIC DNA]</scope>
    <source>
        <strain evidence="9 10">Aroian</strain>
        <tissue evidence="9">Whole animal</tissue>
    </source>
</reference>
<evidence type="ECO:0000256" key="6">
    <source>
        <dbReference type="ARBA" id="ARBA00023315"/>
    </source>
</evidence>
<keyword evidence="6 7" id="KW-0012">Acyltransferase</keyword>
<dbReference type="PANTHER" id="PTHR12246">
    <property type="entry name" value="PALMITOYLTRANSFERASE ZDHHC16"/>
    <property type="match status" value="1"/>
</dbReference>
<dbReference type="Proteomes" id="UP001303046">
    <property type="component" value="Unassembled WGS sequence"/>
</dbReference>
<evidence type="ECO:0000256" key="3">
    <source>
        <dbReference type="ARBA" id="ARBA00022692"/>
    </source>
</evidence>
<evidence type="ECO:0000256" key="4">
    <source>
        <dbReference type="ARBA" id="ARBA00022989"/>
    </source>
</evidence>
<comment type="domain">
    <text evidence="7">The DHHC domain is required for palmitoyltransferase activity.</text>
</comment>
<feature type="transmembrane region" description="Helical" evidence="7">
    <location>
        <begin position="146"/>
        <end position="168"/>
    </location>
</feature>
<evidence type="ECO:0000256" key="5">
    <source>
        <dbReference type="ARBA" id="ARBA00023136"/>
    </source>
</evidence>
<keyword evidence="3 7" id="KW-0812">Transmembrane</keyword>
<evidence type="ECO:0000256" key="1">
    <source>
        <dbReference type="ARBA" id="ARBA00004141"/>
    </source>
</evidence>
<sequence length="349" mass="40262">MVSLVQSLKWWISVFGWLGALASWFQIIVVLGLGREEILQHRWKFVVFIFLWIIITCSYFNAMFTIAQPVPQQYRFEVPDSEADKTAVIRKKAELFNVFTINYCESCHCIKPLRTHHCKMCRRCVLRMDHHCPLLQVCVHHHNHKFFLLFLLWPCTLGIYVSLITIPFVIRTVQNLWNGGALCSEHHLLNSAIMNAVVIAISVGSLLKTQMQSLFLNRTTIEDSQLTFIDEDEMNHEFSIFDLGTRFDNFCSIFGSSPITWFIPVYTTPGDGVNYPYRIRSGKDVSNDLTSELGRRKRAAWGAFKSIEDVVKETKNIRVSAHLFNTTVLSTLTEKRGRFAGRRKMRSAS</sequence>
<dbReference type="InterPro" id="IPR001594">
    <property type="entry name" value="Palmitoyltrfase_DHHC"/>
</dbReference>
<dbReference type="EMBL" id="JAVFWL010000003">
    <property type="protein sequence ID" value="KAK6742453.1"/>
    <property type="molecule type" value="Genomic_DNA"/>
</dbReference>
<evidence type="ECO:0000313" key="10">
    <source>
        <dbReference type="Proteomes" id="UP001303046"/>
    </source>
</evidence>
<comment type="caution">
    <text evidence="9">The sequence shown here is derived from an EMBL/GenBank/DDBJ whole genome shotgun (WGS) entry which is preliminary data.</text>
</comment>
<evidence type="ECO:0000259" key="8">
    <source>
        <dbReference type="Pfam" id="PF01529"/>
    </source>
</evidence>
<dbReference type="InterPro" id="IPR039859">
    <property type="entry name" value="PFA4/ZDH16/20/ERF2-like"/>
</dbReference>
<keyword evidence="2 7" id="KW-0808">Transferase</keyword>
<keyword evidence="10" id="KW-1185">Reference proteome</keyword>
<accession>A0ABR1CVX6</accession>
<keyword evidence="4 7" id="KW-1133">Transmembrane helix</keyword>
<dbReference type="Pfam" id="PF01529">
    <property type="entry name" value="DHHC"/>
    <property type="match status" value="1"/>
</dbReference>
<evidence type="ECO:0000256" key="2">
    <source>
        <dbReference type="ARBA" id="ARBA00022679"/>
    </source>
</evidence>
<keyword evidence="5 7" id="KW-0472">Membrane</keyword>
<comment type="subcellular location">
    <subcellularLocation>
        <location evidence="1">Membrane</location>
        <topology evidence="1">Multi-pass membrane protein</topology>
    </subcellularLocation>
</comment>
<name>A0ABR1CVX6_NECAM</name>
<dbReference type="EC" id="2.3.1.225" evidence="7"/>
<feature type="domain" description="Palmitoyltransferase DHHC" evidence="8">
    <location>
        <begin position="101"/>
        <end position="224"/>
    </location>
</feature>
<feature type="transmembrane region" description="Helical" evidence="7">
    <location>
        <begin position="45"/>
        <end position="67"/>
    </location>
</feature>
<evidence type="ECO:0000256" key="7">
    <source>
        <dbReference type="RuleBase" id="RU079119"/>
    </source>
</evidence>
<proteinExistence type="inferred from homology"/>
<dbReference type="PROSITE" id="PS50216">
    <property type="entry name" value="DHHC"/>
    <property type="match status" value="1"/>
</dbReference>
<feature type="transmembrane region" description="Helical" evidence="7">
    <location>
        <begin position="188"/>
        <end position="207"/>
    </location>
</feature>
<comment type="similarity">
    <text evidence="7">Belongs to the DHHC palmitoyltransferase family.</text>
</comment>
<comment type="catalytic activity">
    <reaction evidence="7">
        <text>L-cysteinyl-[protein] + hexadecanoyl-CoA = S-hexadecanoyl-L-cysteinyl-[protein] + CoA</text>
        <dbReference type="Rhea" id="RHEA:36683"/>
        <dbReference type="Rhea" id="RHEA-COMP:10131"/>
        <dbReference type="Rhea" id="RHEA-COMP:11032"/>
        <dbReference type="ChEBI" id="CHEBI:29950"/>
        <dbReference type="ChEBI" id="CHEBI:57287"/>
        <dbReference type="ChEBI" id="CHEBI:57379"/>
        <dbReference type="ChEBI" id="CHEBI:74151"/>
        <dbReference type="EC" id="2.3.1.225"/>
    </reaction>
</comment>
<protein>
    <recommendedName>
        <fullName evidence="7">Palmitoyltransferase</fullName>
        <ecNumber evidence="7">2.3.1.225</ecNumber>
    </recommendedName>
</protein>
<gene>
    <name evidence="9" type="primary">Necator_chrIII.g10756</name>
    <name evidence="9" type="ORF">RB195_009991</name>
</gene>
<organism evidence="9 10">
    <name type="scientific">Necator americanus</name>
    <name type="common">Human hookworm</name>
    <dbReference type="NCBI Taxonomy" id="51031"/>
    <lineage>
        <taxon>Eukaryota</taxon>
        <taxon>Metazoa</taxon>
        <taxon>Ecdysozoa</taxon>
        <taxon>Nematoda</taxon>
        <taxon>Chromadorea</taxon>
        <taxon>Rhabditida</taxon>
        <taxon>Rhabditina</taxon>
        <taxon>Rhabditomorpha</taxon>
        <taxon>Strongyloidea</taxon>
        <taxon>Ancylostomatidae</taxon>
        <taxon>Bunostominae</taxon>
        <taxon>Necator</taxon>
    </lineage>
</organism>
<evidence type="ECO:0000313" key="9">
    <source>
        <dbReference type="EMBL" id="KAK6742453.1"/>
    </source>
</evidence>